<proteinExistence type="predicted"/>
<evidence type="ECO:0000313" key="2">
    <source>
        <dbReference type="EMBL" id="CAD8428407.1"/>
    </source>
</evidence>
<name>A0A7S0GPC7_9EUKA</name>
<organism evidence="2">
    <name type="scientific">Amorphochlora amoebiformis</name>
    <dbReference type="NCBI Taxonomy" id="1561963"/>
    <lineage>
        <taxon>Eukaryota</taxon>
        <taxon>Sar</taxon>
        <taxon>Rhizaria</taxon>
        <taxon>Cercozoa</taxon>
        <taxon>Chlorarachniophyceae</taxon>
        <taxon>Amorphochlora</taxon>
    </lineage>
</organism>
<sequence>MSTLRCLLWFLCVLYITDGAKSALNMCKTLAPHFTNFEDAQTCYNACSYNSPPLYASVTALIEKAFIWLRDGANFEAAVAYRQIACDYSRPPPSVLFNLYLAVLPINTREAILCLSELIDQSPGDDEALIALAELQLPYLPPQRHLEERLDRCIGIIEDRIKKAEIVVDGALARLYAYRAALAARRGYPVEATKYFRSAFSLSVCLISKLRFLC</sequence>
<reference evidence="2" key="1">
    <citation type="submission" date="2021-01" db="EMBL/GenBank/DDBJ databases">
        <authorList>
            <person name="Corre E."/>
            <person name="Pelletier E."/>
            <person name="Niang G."/>
            <person name="Scheremetjew M."/>
            <person name="Finn R."/>
            <person name="Kale V."/>
            <person name="Holt S."/>
            <person name="Cochrane G."/>
            <person name="Meng A."/>
            <person name="Brown T."/>
            <person name="Cohen L."/>
        </authorList>
    </citation>
    <scope>NUCLEOTIDE SEQUENCE</scope>
    <source>
        <strain evidence="2">CCMP2058</strain>
    </source>
</reference>
<feature type="signal peptide" evidence="1">
    <location>
        <begin position="1"/>
        <end position="19"/>
    </location>
</feature>
<keyword evidence="1" id="KW-0732">Signal</keyword>
<protein>
    <submittedName>
        <fullName evidence="2">Uncharacterized protein</fullName>
    </submittedName>
</protein>
<dbReference type="AlphaFoldDB" id="A0A7S0GPC7"/>
<gene>
    <name evidence="2" type="ORF">LAMO00422_LOCUS101</name>
</gene>
<feature type="chain" id="PRO_5030816004" evidence="1">
    <location>
        <begin position="20"/>
        <end position="214"/>
    </location>
</feature>
<dbReference type="EMBL" id="HBEM01000144">
    <property type="protein sequence ID" value="CAD8428407.1"/>
    <property type="molecule type" value="Transcribed_RNA"/>
</dbReference>
<evidence type="ECO:0000256" key="1">
    <source>
        <dbReference type="SAM" id="SignalP"/>
    </source>
</evidence>
<dbReference type="Gene3D" id="1.25.40.10">
    <property type="entry name" value="Tetratricopeptide repeat domain"/>
    <property type="match status" value="1"/>
</dbReference>
<dbReference type="InterPro" id="IPR011990">
    <property type="entry name" value="TPR-like_helical_dom_sf"/>
</dbReference>
<accession>A0A7S0GPC7</accession>